<organismHost>
    <name type="scientific">Bacillus subtilis</name>
    <dbReference type="NCBI Taxonomy" id="1423"/>
</organismHost>
<keyword evidence="1" id="KW-0472">Membrane</keyword>
<reference evidence="2 3" key="4">
    <citation type="journal article" date="2000" name="Nucleic Acids Res.">
        <title>Differential functional behavior of viral phi29, Nf and GA-1 SSB proteins.</title>
        <authorList>
            <person name="Gascon I."/>
            <person name="Lazaro J.M."/>
            <person name="Salas M."/>
        </authorList>
    </citation>
    <scope>NUCLEOTIDE SEQUENCE [LARGE SCALE GENOMIC DNA]</scope>
</reference>
<sequence length="33" mass="3477">MSKKEAKEMAIACGVLSVCFIGILACVMIRGGF</sequence>
<dbReference type="RefSeq" id="NP_073683.1">
    <property type="nucleotide sequence ID" value="NC_002649.1"/>
</dbReference>
<dbReference type="PROSITE" id="PS51257">
    <property type="entry name" value="PROKAR_LIPOPROTEIN"/>
    <property type="match status" value="1"/>
</dbReference>
<feature type="transmembrane region" description="Helical" evidence="1">
    <location>
        <begin position="9"/>
        <end position="30"/>
    </location>
</feature>
<proteinExistence type="predicted"/>
<dbReference type="Proteomes" id="UP000002580">
    <property type="component" value="Segment"/>
</dbReference>
<protein>
    <recommendedName>
        <fullName evidence="4">Lipoprotein</fullName>
    </recommendedName>
</protein>
<keyword evidence="1" id="KW-0812">Transmembrane</keyword>
<evidence type="ECO:0008006" key="4">
    <source>
        <dbReference type="Google" id="ProtNLM"/>
    </source>
</evidence>
<evidence type="ECO:0000256" key="1">
    <source>
        <dbReference type="SAM" id="Phobius"/>
    </source>
</evidence>
<accession>Q9FZX1</accession>
<dbReference type="KEGG" id="vg:919885"/>
<dbReference type="EMBL" id="X96987">
    <property type="protein sequence ID" value="CAC21522.1"/>
    <property type="molecule type" value="Genomic_DNA"/>
</dbReference>
<keyword evidence="3" id="KW-1185">Reference proteome</keyword>
<reference evidence="2 3" key="3">
    <citation type="journal article" date="1999" name="J. Mol. Biol.">
        <title>The switch from early to late transcription in phage GA-1: characterization of the regulatory protein p4G.</title>
        <authorList>
            <person name="Horcajadas J.A."/>
            <person name="Monsalve M."/>
            <person name="Rojo F."/>
            <person name="Salas M."/>
        </authorList>
    </citation>
    <scope>NUCLEOTIDE SEQUENCE [LARGE SCALE GENOMIC DNA]</scope>
</reference>
<evidence type="ECO:0000313" key="3">
    <source>
        <dbReference type="Proteomes" id="UP000002580"/>
    </source>
</evidence>
<name>Q9FZX1_BPGA1</name>
<organism evidence="2 3">
    <name type="scientific">Bacillus phage GA-1</name>
    <name type="common">Bacteriophage GA-1</name>
    <dbReference type="NCBI Taxonomy" id="2679898"/>
    <lineage>
        <taxon>Viruses</taxon>
        <taxon>Duplodnaviria</taxon>
        <taxon>Heunggongvirae</taxon>
        <taxon>Uroviricota</taxon>
        <taxon>Caudoviricetes</taxon>
        <taxon>Salasmaviridae</taxon>
        <taxon>Tatarstanvirinae</taxon>
        <taxon>Gaunavirus</taxon>
        <taxon>Gaunavirus GA1</taxon>
    </lineage>
</organism>
<dbReference type="GeneID" id="919885"/>
<evidence type="ECO:0000313" key="2">
    <source>
        <dbReference type="EMBL" id="CAC21522.1"/>
    </source>
</evidence>
<reference evidence="2 3" key="2">
    <citation type="journal article" date="1996" name="J. Mol. Biol.">
        <title>Functional characterization of the genes coding for the terminal protein and DNA polymerase from bacteriophage GA-1. Evidence for a sliding-back mechanism during protein-primed GA-1 DNA replication.</title>
        <authorList>
            <person name="Illana B."/>
            <person name="Blanco L."/>
            <person name="Salas M."/>
        </authorList>
    </citation>
    <scope>NUCLEOTIDE SEQUENCE [LARGE SCALE GENOMIC DNA]</scope>
</reference>
<keyword evidence="1" id="KW-1133">Transmembrane helix</keyword>
<reference evidence="2 3" key="1">
    <citation type="journal article" date="1996" name="J. Biol. Chem.">
        <title>Activation of replication origins in phi29-related phages requires the recognition of initiation proteins to specific nucleoprotein complexes.</title>
        <authorList>
            <person name="Freire R."/>
            <person name="Serrano M."/>
            <person name="Salas M."/>
            <person name="Hermoso J."/>
        </authorList>
    </citation>
    <scope>NUCLEOTIDE SEQUENCE [LARGE SCALE GENOMIC DNA]</scope>
</reference>